<dbReference type="EMBL" id="NCKV01002116">
    <property type="protein sequence ID" value="RWS27304.1"/>
    <property type="molecule type" value="Genomic_DNA"/>
</dbReference>
<keyword evidence="5" id="KW-0804">Transcription</keyword>
<dbReference type="GO" id="GO:0005634">
    <property type="term" value="C:nucleus"/>
    <property type="evidence" value="ECO:0007669"/>
    <property type="project" value="UniProtKB-SubCell"/>
</dbReference>
<sequence length="78" mass="8914">MASGSGDEKNKFQLSNNRFVTVSEFRHKKRIDIREYYVNESGEKKPGKKGISLSLPEWKKLKELIHDIDKATGSESDS</sequence>
<comment type="subcellular location">
    <subcellularLocation>
        <location evidence="1">Nucleus</location>
    </subcellularLocation>
</comment>
<keyword evidence="4" id="KW-0238">DNA-binding</keyword>
<dbReference type="GO" id="GO:0003713">
    <property type="term" value="F:transcription coactivator activity"/>
    <property type="evidence" value="ECO:0007669"/>
    <property type="project" value="InterPro"/>
</dbReference>
<keyword evidence="9" id="KW-1185">Reference proteome</keyword>
<dbReference type="PANTHER" id="PTHR13215">
    <property type="entry name" value="RNA POLYMERASE II TRANSCRIPTIONAL COACTIVATOR"/>
    <property type="match status" value="1"/>
</dbReference>
<dbReference type="STRING" id="299467.A0A443SIF6"/>
<dbReference type="InterPro" id="IPR009044">
    <property type="entry name" value="ssDNA-bd_transcriptional_reg"/>
</dbReference>
<protein>
    <submittedName>
        <fullName evidence="8">Activated RNA polymerase II transcriptional coactivator p15-like protein</fullName>
    </submittedName>
</protein>
<gene>
    <name evidence="8" type="ORF">B4U80_07598</name>
</gene>
<evidence type="ECO:0000259" key="7">
    <source>
        <dbReference type="Pfam" id="PF02229"/>
    </source>
</evidence>
<feature type="non-terminal residue" evidence="8">
    <location>
        <position position="78"/>
    </location>
</feature>
<dbReference type="OrthoDB" id="2505440at2759"/>
<feature type="domain" description="Transcriptional coactivator p15 (PC4) C-terminal" evidence="7">
    <location>
        <begin position="12"/>
        <end position="63"/>
    </location>
</feature>
<evidence type="ECO:0000256" key="2">
    <source>
        <dbReference type="ARBA" id="ARBA00009001"/>
    </source>
</evidence>
<dbReference type="InterPro" id="IPR003173">
    <property type="entry name" value="PC4_C"/>
</dbReference>
<evidence type="ECO:0000256" key="5">
    <source>
        <dbReference type="ARBA" id="ARBA00023163"/>
    </source>
</evidence>
<keyword evidence="6" id="KW-0539">Nucleus</keyword>
<evidence type="ECO:0000256" key="3">
    <source>
        <dbReference type="ARBA" id="ARBA00023015"/>
    </source>
</evidence>
<evidence type="ECO:0000256" key="1">
    <source>
        <dbReference type="ARBA" id="ARBA00004123"/>
    </source>
</evidence>
<evidence type="ECO:0000256" key="4">
    <source>
        <dbReference type="ARBA" id="ARBA00023125"/>
    </source>
</evidence>
<dbReference type="InterPro" id="IPR045125">
    <property type="entry name" value="Sub1/Tcp4-like"/>
</dbReference>
<evidence type="ECO:0000313" key="8">
    <source>
        <dbReference type="EMBL" id="RWS27304.1"/>
    </source>
</evidence>
<comment type="caution">
    <text evidence="8">The sequence shown here is derived from an EMBL/GenBank/DDBJ whole genome shotgun (WGS) entry which is preliminary data.</text>
</comment>
<organism evidence="8 9">
    <name type="scientific">Leptotrombidium deliense</name>
    <dbReference type="NCBI Taxonomy" id="299467"/>
    <lineage>
        <taxon>Eukaryota</taxon>
        <taxon>Metazoa</taxon>
        <taxon>Ecdysozoa</taxon>
        <taxon>Arthropoda</taxon>
        <taxon>Chelicerata</taxon>
        <taxon>Arachnida</taxon>
        <taxon>Acari</taxon>
        <taxon>Acariformes</taxon>
        <taxon>Trombidiformes</taxon>
        <taxon>Prostigmata</taxon>
        <taxon>Anystina</taxon>
        <taxon>Parasitengona</taxon>
        <taxon>Trombiculoidea</taxon>
        <taxon>Trombiculidae</taxon>
        <taxon>Leptotrombidium</taxon>
    </lineage>
</organism>
<evidence type="ECO:0000313" key="9">
    <source>
        <dbReference type="Proteomes" id="UP000288716"/>
    </source>
</evidence>
<dbReference type="AlphaFoldDB" id="A0A443SIF6"/>
<dbReference type="SUPFAM" id="SSF54447">
    <property type="entry name" value="ssDNA-binding transcriptional regulator domain"/>
    <property type="match status" value="1"/>
</dbReference>
<dbReference type="GO" id="GO:0003677">
    <property type="term" value="F:DNA binding"/>
    <property type="evidence" value="ECO:0007669"/>
    <property type="project" value="UniProtKB-KW"/>
</dbReference>
<reference evidence="8 9" key="1">
    <citation type="journal article" date="2018" name="Gigascience">
        <title>Genomes of trombidid mites reveal novel predicted allergens and laterally-transferred genes associated with secondary metabolism.</title>
        <authorList>
            <person name="Dong X."/>
            <person name="Chaisiri K."/>
            <person name="Xia D."/>
            <person name="Armstrong S.D."/>
            <person name="Fang Y."/>
            <person name="Donnelly M.J."/>
            <person name="Kadowaki T."/>
            <person name="McGarry J.W."/>
            <person name="Darby A.C."/>
            <person name="Makepeace B.L."/>
        </authorList>
    </citation>
    <scope>NUCLEOTIDE SEQUENCE [LARGE SCALE GENOMIC DNA]</scope>
    <source>
        <strain evidence="8">UoL-UT</strain>
    </source>
</reference>
<dbReference type="Pfam" id="PF02229">
    <property type="entry name" value="PC4"/>
    <property type="match status" value="1"/>
</dbReference>
<name>A0A443SIF6_9ACAR</name>
<proteinExistence type="inferred from homology"/>
<dbReference type="Proteomes" id="UP000288716">
    <property type="component" value="Unassembled WGS sequence"/>
</dbReference>
<comment type="similarity">
    <text evidence="2">Belongs to the transcriptional coactivator PC4 family.</text>
</comment>
<dbReference type="Gene3D" id="2.30.31.10">
    <property type="entry name" value="Transcriptional Coactivator Pc4, Chain A"/>
    <property type="match status" value="1"/>
</dbReference>
<dbReference type="GO" id="GO:0060261">
    <property type="term" value="P:positive regulation of transcription initiation by RNA polymerase II"/>
    <property type="evidence" value="ECO:0007669"/>
    <property type="project" value="InterPro"/>
</dbReference>
<evidence type="ECO:0000256" key="6">
    <source>
        <dbReference type="ARBA" id="ARBA00023242"/>
    </source>
</evidence>
<dbReference type="VEuPathDB" id="VectorBase:LDEU004734"/>
<keyword evidence="3" id="KW-0805">Transcription regulation</keyword>
<accession>A0A443SIF6</accession>